<dbReference type="SUPFAM" id="SSF55781">
    <property type="entry name" value="GAF domain-like"/>
    <property type="match status" value="2"/>
</dbReference>
<evidence type="ECO:0000313" key="11">
    <source>
        <dbReference type="Proteomes" id="UP000798488"/>
    </source>
</evidence>
<dbReference type="Pfam" id="PF08448">
    <property type="entry name" value="PAS_4"/>
    <property type="match status" value="2"/>
</dbReference>
<dbReference type="Gene3D" id="3.30.450.20">
    <property type="entry name" value="PAS domain"/>
    <property type="match status" value="4"/>
</dbReference>
<dbReference type="SMART" id="SM00091">
    <property type="entry name" value="PAS"/>
    <property type="match status" value="4"/>
</dbReference>
<evidence type="ECO:0000256" key="4">
    <source>
        <dbReference type="ARBA" id="ARBA00022679"/>
    </source>
</evidence>
<dbReference type="SUPFAM" id="SSF55874">
    <property type="entry name" value="ATPase domain of HSP90 chaperone/DNA topoisomerase II/histidine kinase"/>
    <property type="match status" value="1"/>
</dbReference>
<dbReference type="SMART" id="SM00388">
    <property type="entry name" value="HisKA"/>
    <property type="match status" value="1"/>
</dbReference>
<dbReference type="InterPro" id="IPR000014">
    <property type="entry name" value="PAS"/>
</dbReference>
<evidence type="ECO:0000259" key="8">
    <source>
        <dbReference type="PROSITE" id="PS50112"/>
    </source>
</evidence>
<protein>
    <recommendedName>
        <fullName evidence="2">histidine kinase</fullName>
        <ecNumber evidence="2">2.7.13.3</ecNumber>
    </recommendedName>
</protein>
<dbReference type="Gene3D" id="3.30.565.10">
    <property type="entry name" value="Histidine kinase-like ATPase, C-terminal domain"/>
    <property type="match status" value="1"/>
</dbReference>
<dbReference type="Gene3D" id="1.10.287.130">
    <property type="match status" value="1"/>
</dbReference>
<dbReference type="Pfam" id="PF13188">
    <property type="entry name" value="PAS_8"/>
    <property type="match status" value="1"/>
</dbReference>
<dbReference type="Pfam" id="PF13426">
    <property type="entry name" value="PAS_9"/>
    <property type="match status" value="1"/>
</dbReference>
<sequence>MLLVIFGKTRGEVLFCGLETLDSIGLWIMQNTYLDVNSVTAKIMGLAKHEIVGKKVTDFYPDIETEWFIKYGEIVKTGKFETFELFDVSTGCWYNVLALPLGDQDRFAIMATDITKRKEMEVELRKSKERQAFQLKLSDMLRPLSDAKEIKRTAAQVVCEHLGVDRVLYNEITDNGSTIHIEDSYVPCGARKITGDFPVSSFGAAMDVLRRGEPLIVEGQTTTPLKQPPAREAGTSPGVYASMTVPLIKEGRWVANFGVLQSSPRKWTDYELAILKDAAQRTWKAVERAKTEQALRASEEKFRGFIETAGEGIVECDAEGRIVFVNQQTVDMLGYTQDELLGRFSWDYVAEDQVEQSRADRKRLNAGHNIAREYKLRHKDGSLVWTQCNTTPLYDARGQYQGSLTMHADISERKQMEEDKQRLLNAVRMERDSLSALVNNIPDEVWFVDSSGKITMTNQSVQEAFGASYLGINMVEVAASLEIYRADGSPRPLDECFTLRALKGEKVVNLVEIIRTPVDNELKYRQSNAAPVRDVNGTIIGAVSIARDITELKQAEQGYAMSRLDKISTSYVNNSDLPAILGDILELAIDFTGADMGNIQLLEAESGSLRIMAYRGFKQPFLDYFAVVEQETGCSGTALQRGERVIVEDVTRSPIFAGTPALEVMLQAGARAVQSTPLISRSGIIVGMLSTYLRSPHRPKEQDLQLVDLLAHQAADLIERMRAEEALRHSEERFSKIFNNNPDIIVIIDMATDRFVDINPKYTEVLGYTRAEVLGRTPLELGCITDEQQYEQRKQEIHQSGFLKNHETVLRSKAGQLINVLFAIEVVEIDGRQQRISIAKDVTKEKMMEAEMARLDRLSLIGEMAAGIGHEIRNPLTAVRGFLQLLGKKPQYAGDRAYFDLMIEEVDQANGIITEYLNMDSDKPVNLQPHLLDQVVRALLPVIMSEANLREMDVKLDLNSPPEAAVDVNEIRQLILNMSRNAMDAMSPRGTLTIGTRQEAGEVILYLKDEGTGLPPEIIDRLGTPFLTTKDHGTGLGLAVCYSIAARHNARIDYETGTEGTTFCLHFPVASEQRPPGME</sequence>
<dbReference type="PRINTS" id="PR00344">
    <property type="entry name" value="BCTRLSENSOR"/>
</dbReference>
<dbReference type="PROSITE" id="PS50112">
    <property type="entry name" value="PAS"/>
    <property type="match status" value="3"/>
</dbReference>
<dbReference type="InterPro" id="IPR003661">
    <property type="entry name" value="HisK_dim/P_dom"/>
</dbReference>
<dbReference type="InterPro" id="IPR029016">
    <property type="entry name" value="GAF-like_dom_sf"/>
</dbReference>
<dbReference type="Pfam" id="PF13185">
    <property type="entry name" value="GAF_2"/>
    <property type="match status" value="1"/>
</dbReference>
<evidence type="ECO:0000256" key="6">
    <source>
        <dbReference type="ARBA" id="ARBA00023012"/>
    </source>
</evidence>
<feature type="domain" description="PAS" evidence="8">
    <location>
        <begin position="730"/>
        <end position="779"/>
    </location>
</feature>
<evidence type="ECO:0000256" key="2">
    <source>
        <dbReference type="ARBA" id="ARBA00012438"/>
    </source>
</evidence>
<dbReference type="Pfam" id="PF02518">
    <property type="entry name" value="HATPase_c"/>
    <property type="match status" value="1"/>
</dbReference>
<dbReference type="InterPro" id="IPR003018">
    <property type="entry name" value="GAF"/>
</dbReference>
<proteinExistence type="predicted"/>
<evidence type="ECO:0000256" key="5">
    <source>
        <dbReference type="ARBA" id="ARBA00022777"/>
    </source>
</evidence>
<dbReference type="InterPro" id="IPR001610">
    <property type="entry name" value="PAC"/>
</dbReference>
<dbReference type="InterPro" id="IPR000700">
    <property type="entry name" value="PAS-assoc_C"/>
</dbReference>
<dbReference type="InterPro" id="IPR036890">
    <property type="entry name" value="HATPase_C_sf"/>
</dbReference>
<dbReference type="Pfam" id="PF00512">
    <property type="entry name" value="HisKA"/>
    <property type="match status" value="1"/>
</dbReference>
<keyword evidence="6" id="KW-0902">Two-component regulatory system</keyword>
<dbReference type="InterPro" id="IPR035965">
    <property type="entry name" value="PAS-like_dom_sf"/>
</dbReference>
<dbReference type="InterPro" id="IPR003594">
    <property type="entry name" value="HATPase_dom"/>
</dbReference>
<dbReference type="PROSITE" id="PS50113">
    <property type="entry name" value="PAC"/>
    <property type="match status" value="2"/>
</dbReference>
<accession>A0A9D3AXZ6</accession>
<evidence type="ECO:0000259" key="7">
    <source>
        <dbReference type="PROSITE" id="PS50109"/>
    </source>
</evidence>
<dbReference type="InterPro" id="IPR005467">
    <property type="entry name" value="His_kinase_dom"/>
</dbReference>
<keyword evidence="3" id="KW-0597">Phosphoprotein</keyword>
<feature type="domain" description="PAS" evidence="8">
    <location>
        <begin position="430"/>
        <end position="466"/>
    </location>
</feature>
<feature type="domain" description="PAS" evidence="8">
    <location>
        <begin position="298"/>
        <end position="343"/>
    </location>
</feature>
<dbReference type="InterPro" id="IPR013656">
    <property type="entry name" value="PAS_4"/>
</dbReference>
<dbReference type="EC" id="2.7.13.3" evidence="2"/>
<reference evidence="10" key="1">
    <citation type="submission" date="2016-02" db="EMBL/GenBank/DDBJ databases">
        <title>Draft Genome Sequence of Sporotomaculum syntrophicum Strain FB, a Syntrophic Benzoate Degrader.</title>
        <authorList>
            <person name="Nobu M.K."/>
            <person name="Narihiro T."/>
            <person name="Qiu Y.-L."/>
            <person name="Ohashi A."/>
            <person name="Liu W.-T."/>
            <person name="Yuji S."/>
        </authorList>
    </citation>
    <scope>NUCLEOTIDE SEQUENCE</scope>
    <source>
        <strain evidence="10">FB</strain>
    </source>
</reference>
<gene>
    <name evidence="10" type="primary">kinE_1</name>
    <name evidence="10" type="ORF">SPSYN_01077</name>
</gene>
<keyword evidence="4 10" id="KW-0808">Transferase</keyword>
<dbReference type="SMART" id="SM00387">
    <property type="entry name" value="HATPase_c"/>
    <property type="match status" value="1"/>
</dbReference>
<evidence type="ECO:0000313" key="10">
    <source>
        <dbReference type="EMBL" id="KAF1084941.1"/>
    </source>
</evidence>
<comment type="catalytic activity">
    <reaction evidence="1">
        <text>ATP + protein L-histidine = ADP + protein N-phospho-L-histidine.</text>
        <dbReference type="EC" id="2.7.13.3"/>
    </reaction>
</comment>
<dbReference type="Pfam" id="PF01590">
    <property type="entry name" value="GAF"/>
    <property type="match status" value="1"/>
</dbReference>
<evidence type="ECO:0000256" key="1">
    <source>
        <dbReference type="ARBA" id="ARBA00000085"/>
    </source>
</evidence>
<dbReference type="Proteomes" id="UP000798488">
    <property type="component" value="Unassembled WGS sequence"/>
</dbReference>
<dbReference type="NCBIfam" id="TIGR00229">
    <property type="entry name" value="sensory_box"/>
    <property type="match status" value="3"/>
</dbReference>
<dbReference type="SUPFAM" id="SSF55785">
    <property type="entry name" value="PYP-like sensor domain (PAS domain)"/>
    <property type="match status" value="4"/>
</dbReference>
<dbReference type="GO" id="GO:0000155">
    <property type="term" value="F:phosphorelay sensor kinase activity"/>
    <property type="evidence" value="ECO:0007669"/>
    <property type="project" value="InterPro"/>
</dbReference>
<dbReference type="InterPro" id="IPR052162">
    <property type="entry name" value="Sensor_kinase/Photoreceptor"/>
</dbReference>
<feature type="domain" description="Histidine kinase" evidence="7">
    <location>
        <begin position="867"/>
        <end position="1071"/>
    </location>
</feature>
<dbReference type="SMART" id="SM00086">
    <property type="entry name" value="PAC"/>
    <property type="match status" value="3"/>
</dbReference>
<dbReference type="AlphaFoldDB" id="A0A9D3AXZ6"/>
<organism evidence="10 11">
    <name type="scientific">Sporotomaculum syntrophicum</name>
    <dbReference type="NCBI Taxonomy" id="182264"/>
    <lineage>
        <taxon>Bacteria</taxon>
        <taxon>Bacillati</taxon>
        <taxon>Bacillota</taxon>
        <taxon>Clostridia</taxon>
        <taxon>Eubacteriales</taxon>
        <taxon>Desulfallaceae</taxon>
        <taxon>Sporotomaculum</taxon>
    </lineage>
</organism>
<dbReference type="InterPro" id="IPR004358">
    <property type="entry name" value="Sig_transdc_His_kin-like_C"/>
</dbReference>
<dbReference type="EMBL" id="LSRS01000003">
    <property type="protein sequence ID" value="KAF1084941.1"/>
    <property type="molecule type" value="Genomic_DNA"/>
</dbReference>
<dbReference type="PANTHER" id="PTHR43304:SF1">
    <property type="entry name" value="PAC DOMAIN-CONTAINING PROTEIN"/>
    <property type="match status" value="1"/>
</dbReference>
<dbReference type="CDD" id="cd00082">
    <property type="entry name" value="HisKA"/>
    <property type="match status" value="1"/>
</dbReference>
<dbReference type="Gene3D" id="3.30.450.40">
    <property type="match status" value="2"/>
</dbReference>
<dbReference type="SMART" id="SM00065">
    <property type="entry name" value="GAF"/>
    <property type="match status" value="2"/>
</dbReference>
<feature type="domain" description="PAC" evidence="9">
    <location>
        <begin position="370"/>
        <end position="422"/>
    </location>
</feature>
<name>A0A9D3AXZ6_9FIRM</name>
<keyword evidence="5 10" id="KW-0418">Kinase</keyword>
<dbReference type="PROSITE" id="PS50109">
    <property type="entry name" value="HIS_KIN"/>
    <property type="match status" value="1"/>
</dbReference>
<dbReference type="CDD" id="cd00130">
    <property type="entry name" value="PAS"/>
    <property type="match status" value="2"/>
</dbReference>
<dbReference type="InterPro" id="IPR036097">
    <property type="entry name" value="HisK_dim/P_sf"/>
</dbReference>
<feature type="domain" description="PAC" evidence="9">
    <location>
        <begin position="509"/>
        <end position="561"/>
    </location>
</feature>
<dbReference type="PANTHER" id="PTHR43304">
    <property type="entry name" value="PHYTOCHROME-LIKE PROTEIN CPH1"/>
    <property type="match status" value="1"/>
</dbReference>
<evidence type="ECO:0000259" key="9">
    <source>
        <dbReference type="PROSITE" id="PS50113"/>
    </source>
</evidence>
<dbReference type="SUPFAM" id="SSF47384">
    <property type="entry name" value="Homodimeric domain of signal transducing histidine kinase"/>
    <property type="match status" value="1"/>
</dbReference>
<keyword evidence="11" id="KW-1185">Reference proteome</keyword>
<evidence type="ECO:0000256" key="3">
    <source>
        <dbReference type="ARBA" id="ARBA00022553"/>
    </source>
</evidence>
<comment type="caution">
    <text evidence="10">The sequence shown here is derived from an EMBL/GenBank/DDBJ whole genome shotgun (WGS) entry which is preliminary data.</text>
</comment>